<keyword evidence="2" id="KW-0285">Flavoprotein</keyword>
<dbReference type="Pfam" id="PF07992">
    <property type="entry name" value="Pyr_redox_2"/>
    <property type="match status" value="1"/>
</dbReference>
<dbReference type="PANTHER" id="PTHR43735">
    <property type="entry name" value="APOPTOSIS-INDUCING FACTOR 1"/>
    <property type="match status" value="1"/>
</dbReference>
<proteinExistence type="inferred from homology"/>
<keyword evidence="4" id="KW-0560">Oxidoreductase</keyword>
<dbReference type="Proteomes" id="UP001152533">
    <property type="component" value="Unassembled WGS sequence"/>
</dbReference>
<keyword evidence="3" id="KW-0274">FAD</keyword>
<comment type="caution">
    <text evidence="6">The sequence shown here is derived from an EMBL/GenBank/DDBJ whole genome shotgun (WGS) entry which is preliminary data.</text>
</comment>
<dbReference type="AlphaFoldDB" id="A0A9W4RS74"/>
<name>A0A9W4RS74_9PEZI</name>
<organism evidence="6 7">
    <name type="scientific">Colletotrichum noveboracense</name>
    <dbReference type="NCBI Taxonomy" id="2664923"/>
    <lineage>
        <taxon>Eukaryota</taxon>
        <taxon>Fungi</taxon>
        <taxon>Dikarya</taxon>
        <taxon>Ascomycota</taxon>
        <taxon>Pezizomycotina</taxon>
        <taxon>Sordariomycetes</taxon>
        <taxon>Hypocreomycetidae</taxon>
        <taxon>Glomerellales</taxon>
        <taxon>Glomerellaceae</taxon>
        <taxon>Colletotrichum</taxon>
        <taxon>Colletotrichum gloeosporioides species complex</taxon>
    </lineage>
</organism>
<dbReference type="Gene3D" id="3.50.50.100">
    <property type="match status" value="1"/>
</dbReference>
<evidence type="ECO:0000256" key="1">
    <source>
        <dbReference type="ARBA" id="ARBA00006442"/>
    </source>
</evidence>
<dbReference type="PANTHER" id="PTHR43735:SF3">
    <property type="entry name" value="FERROPTOSIS SUPPRESSOR PROTEIN 1"/>
    <property type="match status" value="1"/>
</dbReference>
<evidence type="ECO:0000256" key="3">
    <source>
        <dbReference type="ARBA" id="ARBA00022827"/>
    </source>
</evidence>
<accession>A0A9W4RS74</accession>
<dbReference type="InterPro" id="IPR023753">
    <property type="entry name" value="FAD/NAD-binding_dom"/>
</dbReference>
<evidence type="ECO:0000313" key="7">
    <source>
        <dbReference type="Proteomes" id="UP001152533"/>
    </source>
</evidence>
<evidence type="ECO:0000313" key="6">
    <source>
        <dbReference type="EMBL" id="CAI0646488.1"/>
    </source>
</evidence>
<protein>
    <recommendedName>
        <fullName evidence="5">FAD/NAD(P)-binding domain-containing protein</fullName>
    </recommendedName>
</protein>
<sequence length="208" mass="22433">ILPALRPSLAEKAEQYLAQVGVTVIKNTRVEGVIPNEAGVENVGISATINLSNGQTLSADLYIPATGTRPNTSFINPSLLTSDGRVETNPSTLRVDKAGPRVYAIGDVSSYARPAVHNILGAAPVLCANLKRDLLLVSGKPNVAGKEDRVFKEDLRETQLVPIGKSKGVGAAMGWRLPGFLVWLIKGRDYWLWTTMKLWSGEQWAVAT</sequence>
<evidence type="ECO:0000256" key="2">
    <source>
        <dbReference type="ARBA" id="ARBA00022630"/>
    </source>
</evidence>
<dbReference type="GO" id="GO:0050660">
    <property type="term" value="F:flavin adenine dinucleotide binding"/>
    <property type="evidence" value="ECO:0007669"/>
    <property type="project" value="TreeGrafter"/>
</dbReference>
<keyword evidence="7" id="KW-1185">Reference proteome</keyword>
<dbReference type="EMBL" id="CAMGZC010000335">
    <property type="protein sequence ID" value="CAI0646488.1"/>
    <property type="molecule type" value="Genomic_DNA"/>
</dbReference>
<evidence type="ECO:0000259" key="5">
    <source>
        <dbReference type="Pfam" id="PF07992"/>
    </source>
</evidence>
<evidence type="ECO:0000256" key="4">
    <source>
        <dbReference type="ARBA" id="ARBA00023002"/>
    </source>
</evidence>
<comment type="similarity">
    <text evidence="1">Belongs to the FAD-dependent oxidoreductase family.</text>
</comment>
<dbReference type="GO" id="GO:0005737">
    <property type="term" value="C:cytoplasm"/>
    <property type="evidence" value="ECO:0007669"/>
    <property type="project" value="TreeGrafter"/>
</dbReference>
<feature type="non-terminal residue" evidence="6">
    <location>
        <position position="1"/>
    </location>
</feature>
<gene>
    <name evidence="6" type="ORF">CGXH109_LOCUS55602</name>
</gene>
<dbReference type="InterPro" id="IPR036188">
    <property type="entry name" value="FAD/NAD-bd_sf"/>
</dbReference>
<feature type="domain" description="FAD/NAD(P)-binding" evidence="5">
    <location>
        <begin position="2"/>
        <end position="110"/>
    </location>
</feature>
<dbReference type="SUPFAM" id="SSF51905">
    <property type="entry name" value="FAD/NAD(P)-binding domain"/>
    <property type="match status" value="1"/>
</dbReference>
<reference evidence="6" key="1">
    <citation type="submission" date="2022-08" db="EMBL/GenBank/DDBJ databases">
        <authorList>
            <person name="Giroux E."/>
            <person name="Giroux E."/>
        </authorList>
    </citation>
    <scope>NUCLEOTIDE SEQUENCE</scope>
    <source>
        <strain evidence="6">H1091258</strain>
    </source>
</reference>
<dbReference type="GO" id="GO:0004174">
    <property type="term" value="F:electron-transferring-flavoprotein dehydrogenase activity"/>
    <property type="evidence" value="ECO:0007669"/>
    <property type="project" value="TreeGrafter"/>
</dbReference>